<organism evidence="2 3">
    <name type="scientific">Gnathostoma spinigerum</name>
    <dbReference type="NCBI Taxonomy" id="75299"/>
    <lineage>
        <taxon>Eukaryota</taxon>
        <taxon>Metazoa</taxon>
        <taxon>Ecdysozoa</taxon>
        <taxon>Nematoda</taxon>
        <taxon>Chromadorea</taxon>
        <taxon>Rhabditida</taxon>
        <taxon>Spirurina</taxon>
        <taxon>Gnathostomatomorpha</taxon>
        <taxon>Gnathostomatoidea</taxon>
        <taxon>Gnathostomatidae</taxon>
        <taxon>Gnathostoma</taxon>
    </lineage>
</organism>
<name>A0ABD6EMX0_9BILA</name>
<keyword evidence="3" id="KW-1185">Reference proteome</keyword>
<protein>
    <submittedName>
        <fullName evidence="2">Uncharacterized protein</fullName>
    </submittedName>
</protein>
<proteinExistence type="predicted"/>
<evidence type="ECO:0000313" key="3">
    <source>
        <dbReference type="Proteomes" id="UP001608902"/>
    </source>
</evidence>
<keyword evidence="1" id="KW-0732">Signal</keyword>
<dbReference type="EMBL" id="JBGFUD010005831">
    <property type="protein sequence ID" value="MFH4980626.1"/>
    <property type="molecule type" value="Genomic_DNA"/>
</dbReference>
<reference evidence="2 3" key="1">
    <citation type="submission" date="2024-08" db="EMBL/GenBank/DDBJ databases">
        <title>Gnathostoma spinigerum genome.</title>
        <authorList>
            <person name="Gonzalez-Bertolin B."/>
            <person name="Monzon S."/>
            <person name="Zaballos A."/>
            <person name="Jimenez P."/>
            <person name="Dekumyoy P."/>
            <person name="Varona S."/>
            <person name="Cuesta I."/>
            <person name="Sumanam S."/>
            <person name="Adisakwattana P."/>
            <person name="Gasser R.B."/>
            <person name="Hernandez-Gonzalez A."/>
            <person name="Young N.D."/>
            <person name="Perteguer M.J."/>
        </authorList>
    </citation>
    <scope>NUCLEOTIDE SEQUENCE [LARGE SCALE GENOMIC DNA]</scope>
    <source>
        <strain evidence="2">AL3</strain>
        <tissue evidence="2">Liver</tissue>
    </source>
</reference>
<accession>A0ABD6EMX0</accession>
<comment type="caution">
    <text evidence="2">The sequence shown here is derived from an EMBL/GenBank/DDBJ whole genome shotgun (WGS) entry which is preliminary data.</text>
</comment>
<dbReference type="AlphaFoldDB" id="A0ABD6EMX0"/>
<sequence length="148" mass="16499">MRVHCGSGLRGVNIRAILVAWLEAFGEACQVGRNTGTLAVGEAIRTALSVVADDDNWSWRLDGGRASGIALFLTSRKADAHLEMTRKFTARHTCRTERSSRFDFEHLSITDEPKRRGEDYSENGRTQHHCLSLSIMRSVFSSGKHPLL</sequence>
<gene>
    <name evidence="2" type="ORF">AB6A40_007335</name>
</gene>
<evidence type="ECO:0000256" key="1">
    <source>
        <dbReference type="SAM" id="SignalP"/>
    </source>
</evidence>
<feature type="signal peptide" evidence="1">
    <location>
        <begin position="1"/>
        <end position="28"/>
    </location>
</feature>
<dbReference type="Proteomes" id="UP001608902">
    <property type="component" value="Unassembled WGS sequence"/>
</dbReference>
<evidence type="ECO:0000313" key="2">
    <source>
        <dbReference type="EMBL" id="MFH4980626.1"/>
    </source>
</evidence>
<feature type="chain" id="PRO_5044783147" evidence="1">
    <location>
        <begin position="29"/>
        <end position="148"/>
    </location>
</feature>